<organism evidence="2">
    <name type="scientific">Neisseria meningitidis alpha153</name>
    <dbReference type="NCBI Taxonomy" id="663926"/>
    <lineage>
        <taxon>Bacteria</taxon>
        <taxon>Pseudomonadati</taxon>
        <taxon>Pseudomonadota</taxon>
        <taxon>Betaproteobacteria</taxon>
        <taxon>Neisseriales</taxon>
        <taxon>Neisseriaceae</taxon>
        <taxon>Neisseria</taxon>
    </lineage>
</organism>
<feature type="transmembrane region" description="Helical" evidence="1">
    <location>
        <begin position="17"/>
        <end position="38"/>
    </location>
</feature>
<gene>
    <name evidence="2" type="ORF">NME_1562</name>
</gene>
<proteinExistence type="predicted"/>
<keyword evidence="1" id="KW-0812">Transmembrane</keyword>
<evidence type="ECO:0000313" key="2">
    <source>
        <dbReference type="EMBL" id="CBA07739.1"/>
    </source>
</evidence>
<keyword evidence="1" id="KW-0472">Membrane</keyword>
<dbReference type="EMBL" id="AM889137">
    <property type="protein sequence ID" value="CBA07739.1"/>
    <property type="molecule type" value="Genomic_DNA"/>
</dbReference>
<reference evidence="2" key="1">
    <citation type="journal article" date="2008" name="Proc. Natl. Acad. Sci. U.S.A.">
        <title>Whole-genome comparison of disease and carriage strains provides insights into virulence evolution in Neisseria meningitidis.</title>
        <authorList>
            <person name="Schoen C."/>
            <person name="Blom J."/>
            <person name="Claus H."/>
            <person name="Schramm-Glueck A."/>
            <person name="Brandt P."/>
            <person name="Mueller T."/>
            <person name="Goesmann A."/>
            <person name="Joseph B."/>
            <person name="Konietzny S."/>
            <person name="Kurzai O."/>
            <person name="Schmitt C."/>
            <person name="Friedrich T."/>
            <person name="Linke B."/>
            <person name="Vogel U."/>
            <person name="Frosch M."/>
        </authorList>
    </citation>
    <scope>NUCLEOTIDE SEQUENCE</scope>
    <source>
        <strain evidence="2">Alpha153</strain>
    </source>
</reference>
<accession>C6SE43</accession>
<protein>
    <submittedName>
        <fullName evidence="2">Uncharacterized protein</fullName>
    </submittedName>
</protein>
<name>C6SE43_NEIME</name>
<evidence type="ECO:0000256" key="1">
    <source>
        <dbReference type="SAM" id="Phobius"/>
    </source>
</evidence>
<dbReference type="AlphaFoldDB" id="C6SE43"/>
<keyword evidence="1" id="KW-1133">Transmembrane helix</keyword>
<sequence length="44" mass="4981">MSLSYSFIWQPKVRDKYFFHGLCLSQAAVIAGLIVVGMKKFQTA</sequence>